<evidence type="ECO:0000313" key="1">
    <source>
        <dbReference type="EMBL" id="KAF1977388.1"/>
    </source>
</evidence>
<sequence>MADYKSQDIVATREILERYPDSKWGFVIYRCTYDDDDNEMGLEGNIPSGHAMAHVPHATDPSNIHVVVSHASN</sequence>
<dbReference type="Proteomes" id="UP000800036">
    <property type="component" value="Unassembled WGS sequence"/>
</dbReference>
<reference evidence="1" key="1">
    <citation type="journal article" date="2020" name="Stud. Mycol.">
        <title>101 Dothideomycetes genomes: a test case for predicting lifestyles and emergence of pathogens.</title>
        <authorList>
            <person name="Haridas S."/>
            <person name="Albert R."/>
            <person name="Binder M."/>
            <person name="Bloem J."/>
            <person name="Labutti K."/>
            <person name="Salamov A."/>
            <person name="Andreopoulos B."/>
            <person name="Baker S."/>
            <person name="Barry K."/>
            <person name="Bills G."/>
            <person name="Bluhm B."/>
            <person name="Cannon C."/>
            <person name="Castanera R."/>
            <person name="Culley D."/>
            <person name="Daum C."/>
            <person name="Ezra D."/>
            <person name="Gonzalez J."/>
            <person name="Henrissat B."/>
            <person name="Kuo A."/>
            <person name="Liang C."/>
            <person name="Lipzen A."/>
            <person name="Lutzoni F."/>
            <person name="Magnuson J."/>
            <person name="Mondo S."/>
            <person name="Nolan M."/>
            <person name="Ohm R."/>
            <person name="Pangilinan J."/>
            <person name="Park H.-J."/>
            <person name="Ramirez L."/>
            <person name="Alfaro M."/>
            <person name="Sun H."/>
            <person name="Tritt A."/>
            <person name="Yoshinaga Y."/>
            <person name="Zwiers L.-H."/>
            <person name="Turgeon B."/>
            <person name="Goodwin S."/>
            <person name="Spatafora J."/>
            <person name="Crous P."/>
            <person name="Grigoriev I."/>
        </authorList>
    </citation>
    <scope>NUCLEOTIDE SEQUENCE</scope>
    <source>
        <strain evidence="1">CBS 107.79</strain>
    </source>
</reference>
<keyword evidence="2" id="KW-1185">Reference proteome</keyword>
<gene>
    <name evidence="1" type="ORF">BU23DRAFT_550708</name>
</gene>
<protein>
    <submittedName>
        <fullName evidence="1">Uncharacterized protein</fullName>
    </submittedName>
</protein>
<accession>A0A6A5VL29</accession>
<evidence type="ECO:0000313" key="2">
    <source>
        <dbReference type="Proteomes" id="UP000800036"/>
    </source>
</evidence>
<dbReference type="AlphaFoldDB" id="A0A6A5VL29"/>
<proteinExistence type="predicted"/>
<dbReference type="OrthoDB" id="4424523at2759"/>
<organism evidence="1 2">
    <name type="scientific">Bimuria novae-zelandiae CBS 107.79</name>
    <dbReference type="NCBI Taxonomy" id="1447943"/>
    <lineage>
        <taxon>Eukaryota</taxon>
        <taxon>Fungi</taxon>
        <taxon>Dikarya</taxon>
        <taxon>Ascomycota</taxon>
        <taxon>Pezizomycotina</taxon>
        <taxon>Dothideomycetes</taxon>
        <taxon>Pleosporomycetidae</taxon>
        <taxon>Pleosporales</taxon>
        <taxon>Massarineae</taxon>
        <taxon>Didymosphaeriaceae</taxon>
        <taxon>Bimuria</taxon>
    </lineage>
</organism>
<dbReference type="EMBL" id="ML976663">
    <property type="protein sequence ID" value="KAF1977388.1"/>
    <property type="molecule type" value="Genomic_DNA"/>
</dbReference>
<name>A0A6A5VL29_9PLEO</name>